<evidence type="ECO:0000313" key="12">
    <source>
        <dbReference type="Proteomes" id="UP000241895"/>
    </source>
</evidence>
<keyword evidence="4" id="KW-1134">Transmembrane beta strand</keyword>
<dbReference type="Proteomes" id="UP000241895">
    <property type="component" value="Unassembled WGS sequence"/>
</dbReference>
<comment type="subcellular location">
    <subcellularLocation>
        <location evidence="1">Cell outer membrane</location>
        <topology evidence="1">Multi-pass membrane protein</topology>
    </subcellularLocation>
</comment>
<keyword evidence="5" id="KW-0812">Transmembrane</keyword>
<dbReference type="PANTHER" id="PTHR30451:SF20">
    <property type="entry name" value="FIMBRIAE USHER"/>
    <property type="match status" value="1"/>
</dbReference>
<organism evidence="11 12">
    <name type="scientific">Halomonas litopenaei</name>
    <dbReference type="NCBI Taxonomy" id="2109328"/>
    <lineage>
        <taxon>Bacteria</taxon>
        <taxon>Pseudomonadati</taxon>
        <taxon>Pseudomonadota</taxon>
        <taxon>Gammaproteobacteria</taxon>
        <taxon>Oceanospirillales</taxon>
        <taxon>Halomonadaceae</taxon>
        <taxon>Halomonas</taxon>
    </lineage>
</organism>
<evidence type="ECO:0000256" key="6">
    <source>
        <dbReference type="ARBA" id="ARBA00022729"/>
    </source>
</evidence>
<evidence type="ECO:0000256" key="2">
    <source>
        <dbReference type="ARBA" id="ARBA00008064"/>
    </source>
</evidence>
<dbReference type="EMBL" id="PXNS01000001">
    <property type="protein sequence ID" value="PTL96538.1"/>
    <property type="molecule type" value="Genomic_DNA"/>
</dbReference>
<evidence type="ECO:0000259" key="10">
    <source>
        <dbReference type="Pfam" id="PF13954"/>
    </source>
</evidence>
<dbReference type="Gene3D" id="2.60.40.2070">
    <property type="match status" value="1"/>
</dbReference>
<keyword evidence="7" id="KW-0472">Membrane</keyword>
<evidence type="ECO:0000256" key="9">
    <source>
        <dbReference type="SAM" id="MobiDB-lite"/>
    </source>
</evidence>
<evidence type="ECO:0000256" key="5">
    <source>
        <dbReference type="ARBA" id="ARBA00022692"/>
    </source>
</evidence>
<evidence type="ECO:0000313" key="11">
    <source>
        <dbReference type="EMBL" id="PTL96538.1"/>
    </source>
</evidence>
<evidence type="ECO:0000256" key="8">
    <source>
        <dbReference type="ARBA" id="ARBA00023237"/>
    </source>
</evidence>
<keyword evidence="6" id="KW-0732">Signal</keyword>
<evidence type="ECO:0000256" key="1">
    <source>
        <dbReference type="ARBA" id="ARBA00004571"/>
    </source>
</evidence>
<dbReference type="InterPro" id="IPR037224">
    <property type="entry name" value="PapC_N_sf"/>
</dbReference>
<comment type="caution">
    <text evidence="11">The sequence shown here is derived from an EMBL/GenBank/DDBJ whole genome shotgun (WGS) entry which is preliminary data.</text>
</comment>
<protein>
    <submittedName>
        <fullName evidence="11">Fimbrial biogenesis outer membrane usher protein</fullName>
    </submittedName>
</protein>
<name>A0ABX5J4B3_9GAMM</name>
<evidence type="ECO:0000256" key="7">
    <source>
        <dbReference type="ARBA" id="ARBA00023136"/>
    </source>
</evidence>
<dbReference type="PANTHER" id="PTHR30451">
    <property type="entry name" value="OUTER MEMBRANE USHER PROTEIN"/>
    <property type="match status" value="1"/>
</dbReference>
<dbReference type="InterPro" id="IPR043142">
    <property type="entry name" value="PapC-like_C_sf"/>
</dbReference>
<comment type="similarity">
    <text evidence="2">Belongs to the fimbrial export usher family.</text>
</comment>
<proteinExistence type="inferred from homology"/>
<dbReference type="Pfam" id="PF00577">
    <property type="entry name" value="Usher"/>
    <property type="match status" value="1"/>
</dbReference>
<dbReference type="Gene3D" id="3.10.20.410">
    <property type="match status" value="1"/>
</dbReference>
<dbReference type="InterPro" id="IPR000015">
    <property type="entry name" value="Fimb_usher"/>
</dbReference>
<reference evidence="11 12" key="1">
    <citation type="submission" date="2018-03" db="EMBL/GenBank/DDBJ databases">
        <authorList>
            <person name="Zhou J."/>
            <person name="Li X."/>
            <person name="Xue M."/>
            <person name="Yin J."/>
        </authorList>
    </citation>
    <scope>NUCLEOTIDE SEQUENCE [LARGE SCALE GENOMIC DNA]</scope>
    <source>
        <strain evidence="11 12">SYSU ZJ2214</strain>
    </source>
</reference>
<dbReference type="Gene3D" id="2.60.40.2610">
    <property type="entry name" value="Outer membrane usher protein FimD, plug domain"/>
    <property type="match status" value="1"/>
</dbReference>
<keyword evidence="8" id="KW-0998">Cell outer membrane</keyword>
<keyword evidence="3" id="KW-0813">Transport</keyword>
<feature type="region of interest" description="Disordered" evidence="9">
    <location>
        <begin position="813"/>
        <end position="840"/>
    </location>
</feature>
<gene>
    <name evidence="11" type="ORF">C6W88_03985</name>
</gene>
<evidence type="ECO:0000256" key="3">
    <source>
        <dbReference type="ARBA" id="ARBA00022448"/>
    </source>
</evidence>
<evidence type="ECO:0000256" key="4">
    <source>
        <dbReference type="ARBA" id="ARBA00022452"/>
    </source>
</evidence>
<dbReference type="Pfam" id="PF13954">
    <property type="entry name" value="PapC_N"/>
    <property type="match status" value="1"/>
</dbReference>
<feature type="domain" description="PapC N-terminal" evidence="10">
    <location>
        <begin position="46"/>
        <end position="184"/>
    </location>
</feature>
<accession>A0ABX5J4B3</accession>
<dbReference type="SUPFAM" id="SSF141729">
    <property type="entry name" value="FimD N-terminal domain-like"/>
    <property type="match status" value="1"/>
</dbReference>
<dbReference type="InterPro" id="IPR042186">
    <property type="entry name" value="FimD_plug_dom"/>
</dbReference>
<keyword evidence="12" id="KW-1185">Reference proteome</keyword>
<dbReference type="Gene3D" id="2.60.40.3110">
    <property type="match status" value="1"/>
</dbReference>
<dbReference type="InterPro" id="IPR025885">
    <property type="entry name" value="PapC_N"/>
</dbReference>
<sequence length="840" mass="90750">MRRHEGLSVLIALGLSLVTDAGLSARADDGSRVTGGASERRVEYAFNAKLLKGSLQGMDLTRFEQGMTIPPGRYELDVLVNGQAFGRETVTIGEDPEGTRLCLSLDAIKRLPLKPAAGGGDSGRECVDLAARYPYVDSSIDSANMRLELSVPQAYLRHRVRGKVPAEAWQDGINGAFVRYNSNAFRGERDGQESREDYRLGINAGVNLGGWQLRHNASLDDASGETAHYHVTNTYLRHDVTPWQADLVIGEYQTSGMGFESIPFTGVQLASDDAMLPPSRRGYAPVVRGTARTNARVTVRQGEDVIYETSVTPGPFAIDDLYATNVADDLEVTITEADGSERAFVLPYTSVAQLLRPGAHRFHLTLGEYRDDGLVDLPRFVQAEYRRGVSNRLTLYSGAILAEDYMAGLAGGAVSTLLGAFALDATMTRANHLEALSGEPESPRGESFRVSYNTRFDPTDTELSVVNYRFSSQHYLSLSDVALLRDDGTTSSPRDRERQRLEVNLTQTLAGGTRLFASGISADYWDREDATTYQVGVSRGFSWGTLSATAGRSETEGDYTNEFYLNLSVPLGGHLQLTSNLAHRGDHRSGQLNLSGDSGALNYGVYVNHSRDDRSHDSSYGGNLGMDTSRVRLGLNLSAGDDYRSYSASADGTAIAYAGGLVLTRDQGETMAVIEAPGAKGAAISQHDQVLLDGRGKGAISGLTPYRYNRVALDPSGMTDGVELKGNARRVAPRRGAIVRLTYDTLVGAPTLVRVTTPAPFGAQLIDADGDVLAVLGQGRMAVVRGIDAHRGYQLRWGPSPRERCRLTLEPQREATPHQGAAPRVAQRQATCLPGDVSSG</sequence>